<evidence type="ECO:0008006" key="3">
    <source>
        <dbReference type="Google" id="ProtNLM"/>
    </source>
</evidence>
<dbReference type="RefSeq" id="WP_095606109.1">
    <property type="nucleotide sequence ID" value="NZ_NSKE01000004.1"/>
</dbReference>
<gene>
    <name evidence="1" type="ORF">CK503_07175</name>
</gene>
<sequence>MHKEYAKAQLAIANLKGTIYSLLENSPKDSLSNAEIGRNLGIYSGHKGHEGHISRTLLAMMEKEGVIEQDEDTKEWSLT</sequence>
<dbReference type="OrthoDB" id="7871135at2"/>
<evidence type="ECO:0000313" key="1">
    <source>
        <dbReference type="EMBL" id="PAU94568.1"/>
    </source>
</evidence>
<protein>
    <recommendedName>
        <fullName evidence="3">MarR family transcriptional regulator</fullName>
    </recommendedName>
</protein>
<dbReference type="Proteomes" id="UP000218831">
    <property type="component" value="Unassembled WGS sequence"/>
</dbReference>
<reference evidence="1 2" key="1">
    <citation type="submission" date="2017-08" db="EMBL/GenBank/DDBJ databases">
        <title>Aliifodinibius alkalisoli sp. nov., isolated from saline alkaline soil.</title>
        <authorList>
            <person name="Liu D."/>
            <person name="Zhang G."/>
        </authorList>
    </citation>
    <scope>NUCLEOTIDE SEQUENCE [LARGE SCALE GENOMIC DNA]</scope>
    <source>
        <strain evidence="1 2">WN023</strain>
    </source>
</reference>
<dbReference type="AlphaFoldDB" id="A0A2A2GB61"/>
<accession>A0A2A2GB61</accession>
<organism evidence="1 2">
    <name type="scientific">Fodinibius salipaludis</name>
    <dbReference type="NCBI Taxonomy" id="2032627"/>
    <lineage>
        <taxon>Bacteria</taxon>
        <taxon>Pseudomonadati</taxon>
        <taxon>Balneolota</taxon>
        <taxon>Balneolia</taxon>
        <taxon>Balneolales</taxon>
        <taxon>Balneolaceae</taxon>
        <taxon>Fodinibius</taxon>
    </lineage>
</organism>
<dbReference type="EMBL" id="NSKE01000004">
    <property type="protein sequence ID" value="PAU94568.1"/>
    <property type="molecule type" value="Genomic_DNA"/>
</dbReference>
<evidence type="ECO:0000313" key="2">
    <source>
        <dbReference type="Proteomes" id="UP000218831"/>
    </source>
</evidence>
<comment type="caution">
    <text evidence="1">The sequence shown here is derived from an EMBL/GenBank/DDBJ whole genome shotgun (WGS) entry which is preliminary data.</text>
</comment>
<keyword evidence="2" id="KW-1185">Reference proteome</keyword>
<name>A0A2A2GB61_9BACT</name>
<proteinExistence type="predicted"/>